<gene>
    <name evidence="4" type="ORF">HMPREF0860_0280</name>
    <name evidence="3" type="ORF">HMPREF1325_1689</name>
</gene>
<evidence type="ECO:0000259" key="2">
    <source>
        <dbReference type="Pfam" id="PF03781"/>
    </source>
</evidence>
<comment type="caution">
    <text evidence="3">The sequence shown here is derived from an EMBL/GenBank/DDBJ whole genome shotgun (WGS) entry which is preliminary data.</text>
</comment>
<evidence type="ECO:0000313" key="3">
    <source>
        <dbReference type="EMBL" id="ERF59571.1"/>
    </source>
</evidence>
<accession>U2M9X8</accession>
<evidence type="ECO:0000313" key="6">
    <source>
        <dbReference type="Proteomes" id="UP000016646"/>
    </source>
</evidence>
<evidence type="ECO:0000256" key="1">
    <source>
        <dbReference type="SAM" id="SignalP"/>
    </source>
</evidence>
<dbReference type="InterPro" id="IPR016187">
    <property type="entry name" value="CTDL_fold"/>
</dbReference>
<dbReference type="SUPFAM" id="SSF56436">
    <property type="entry name" value="C-type lectin-like"/>
    <property type="match status" value="1"/>
</dbReference>
<keyword evidence="6" id="KW-1185">Reference proteome</keyword>
<dbReference type="EMBL" id="AUZJ01000066">
    <property type="protein sequence ID" value="ERF59571.1"/>
    <property type="molecule type" value="Genomic_DNA"/>
</dbReference>
<dbReference type="AlphaFoldDB" id="U2M9X8"/>
<dbReference type="Pfam" id="PF03781">
    <property type="entry name" value="FGE-sulfatase"/>
    <property type="match status" value="1"/>
</dbReference>
<dbReference type="eggNOG" id="COG1262">
    <property type="taxonomic scope" value="Bacteria"/>
</dbReference>
<feature type="chain" id="PRO_5004631096" evidence="1">
    <location>
        <begin position="22"/>
        <end position="466"/>
    </location>
</feature>
<dbReference type="InterPro" id="IPR042095">
    <property type="entry name" value="SUMF_sf"/>
</dbReference>
<sequence length="466" mass="51738">MKKLYTLCICALLAAAGTVFLSCNNASSSDDLTKEDLYGSYWGHLFVGSINADMCLVVQADKVDLNSTFMSFSYPLISYKDLGDGRWLVNCYSEGEEEDMANNKPSTHVRLLFDTTNIPYTCEPNIIPMAGIADFLPVVKGRPYEGEYSKDDSTDLPSKTYTVGSVEFDMRQIPAVKGAQLGYKDVTGFMDFSDNMPYTANLSAYSIGETEVTQELWQEIMGSNPSFFDNSGKKQLPGMDGEYLVNTKVALGEEQEKRPVENVSFFQMIAFCNKLSLKLNLAPCYTVKVGGVPVNFATLKVEDIPTEKNEDWMGVEMDMSKNGFRLPTEAEWEWAAKGGKGNIAWAGTNKQTALKYYAWYNDKTGGDSGERTHEVKKKKPNGYGLYDMSGNVGEVCWDVYENKTPPNGLTDPTGAECPAADRDNRSMRGGDWFFNTKSCRIAMRSNSPDVSEPVIFVGLRLVKRGD</sequence>
<reference evidence="5 6" key="1">
    <citation type="submission" date="2013-08" db="EMBL/GenBank/DDBJ databases">
        <authorList>
            <person name="Durkin A.S."/>
            <person name="Haft D.R."/>
            <person name="McCorrison J."/>
            <person name="Torralba M."/>
            <person name="Gillis M."/>
            <person name="Haft D.H."/>
            <person name="Methe B."/>
            <person name="Sutton G."/>
            <person name="Nelson K.E."/>
        </authorList>
    </citation>
    <scope>NUCLEOTIDE SEQUENCE [LARGE SCALE GENOMIC DNA]</scope>
    <source>
        <strain evidence="4 6">ATCC 35536</strain>
        <strain evidence="3 5">VPI DR56BR1116</strain>
    </source>
</reference>
<dbReference type="RefSeq" id="WP_021331460.1">
    <property type="nucleotide sequence ID" value="NZ_AUZJ01000066.1"/>
</dbReference>
<dbReference type="InterPro" id="IPR051043">
    <property type="entry name" value="Sulfatase_Mod_Factor_Kinase"/>
</dbReference>
<dbReference type="GO" id="GO:0120147">
    <property type="term" value="F:formylglycine-generating oxidase activity"/>
    <property type="evidence" value="ECO:0007669"/>
    <property type="project" value="TreeGrafter"/>
</dbReference>
<protein>
    <submittedName>
        <fullName evidence="3">Sulfatase-modifying factor enzyme 1</fullName>
    </submittedName>
</protein>
<keyword evidence="1" id="KW-0732">Signal</keyword>
<dbReference type="EMBL" id="AVQI01000080">
    <property type="protein sequence ID" value="ERJ98514.1"/>
    <property type="molecule type" value="Genomic_DNA"/>
</dbReference>
<dbReference type="STRING" id="1125725.HMPREF1325_1689"/>
<feature type="signal peptide" evidence="1">
    <location>
        <begin position="1"/>
        <end position="21"/>
    </location>
</feature>
<dbReference type="PANTHER" id="PTHR23150:SF19">
    <property type="entry name" value="FORMYLGLYCINE-GENERATING ENZYME"/>
    <property type="match status" value="1"/>
</dbReference>
<name>U2M9X8_TRESO</name>
<dbReference type="PATRIC" id="fig|1125725.3.peg.2439"/>
<dbReference type="InterPro" id="IPR005532">
    <property type="entry name" value="SUMF_dom"/>
</dbReference>
<dbReference type="Proteomes" id="UP000016646">
    <property type="component" value="Unassembled WGS sequence"/>
</dbReference>
<organism evidence="3 5">
    <name type="scientific">Treponema socranskii subsp. socranskii VPI DR56BR1116 = ATCC 35536</name>
    <dbReference type="NCBI Taxonomy" id="1125725"/>
    <lineage>
        <taxon>Bacteria</taxon>
        <taxon>Pseudomonadati</taxon>
        <taxon>Spirochaetota</taxon>
        <taxon>Spirochaetia</taxon>
        <taxon>Spirochaetales</taxon>
        <taxon>Treponemataceae</taxon>
        <taxon>Treponema</taxon>
    </lineage>
</organism>
<proteinExistence type="predicted"/>
<evidence type="ECO:0000313" key="5">
    <source>
        <dbReference type="Proteomes" id="UP000016412"/>
    </source>
</evidence>
<dbReference type="Proteomes" id="UP000016412">
    <property type="component" value="Unassembled WGS sequence"/>
</dbReference>
<dbReference type="OrthoDB" id="9812707at2"/>
<dbReference type="Gene3D" id="3.90.1580.10">
    <property type="entry name" value="paralog of FGE (formylglycine-generating enzyme)"/>
    <property type="match status" value="1"/>
</dbReference>
<dbReference type="PROSITE" id="PS51257">
    <property type="entry name" value="PROKAR_LIPOPROTEIN"/>
    <property type="match status" value="1"/>
</dbReference>
<dbReference type="PANTHER" id="PTHR23150">
    <property type="entry name" value="SULFATASE MODIFYING FACTOR 1, 2"/>
    <property type="match status" value="1"/>
</dbReference>
<evidence type="ECO:0000313" key="4">
    <source>
        <dbReference type="EMBL" id="ERJ98514.1"/>
    </source>
</evidence>
<feature type="domain" description="Sulfatase-modifying factor enzyme-like" evidence="2">
    <location>
        <begin position="194"/>
        <end position="463"/>
    </location>
</feature>